<evidence type="ECO:0000313" key="6">
    <source>
        <dbReference type="Proteomes" id="UP000053097"/>
    </source>
</evidence>
<evidence type="ECO:0008006" key="7">
    <source>
        <dbReference type="Google" id="ProtNLM"/>
    </source>
</evidence>
<keyword evidence="3" id="KW-0964">Secreted</keyword>
<dbReference type="InterPro" id="IPR036728">
    <property type="entry name" value="PBP_GOBP_sf"/>
</dbReference>
<organism evidence="5 6">
    <name type="scientific">Ooceraea biroi</name>
    <name type="common">Clonal raider ant</name>
    <name type="synonym">Cerapachys biroi</name>
    <dbReference type="NCBI Taxonomy" id="2015173"/>
    <lineage>
        <taxon>Eukaryota</taxon>
        <taxon>Metazoa</taxon>
        <taxon>Ecdysozoa</taxon>
        <taxon>Arthropoda</taxon>
        <taxon>Hexapoda</taxon>
        <taxon>Insecta</taxon>
        <taxon>Pterygota</taxon>
        <taxon>Neoptera</taxon>
        <taxon>Endopterygota</taxon>
        <taxon>Hymenoptera</taxon>
        <taxon>Apocrita</taxon>
        <taxon>Aculeata</taxon>
        <taxon>Formicoidea</taxon>
        <taxon>Formicidae</taxon>
        <taxon>Dorylinae</taxon>
        <taxon>Ooceraea</taxon>
    </lineage>
</organism>
<dbReference type="GO" id="GO:0005615">
    <property type="term" value="C:extracellular space"/>
    <property type="evidence" value="ECO:0007669"/>
    <property type="project" value="TreeGrafter"/>
</dbReference>
<evidence type="ECO:0000256" key="4">
    <source>
        <dbReference type="ARBA" id="ARBA00022729"/>
    </source>
</evidence>
<dbReference type="PANTHER" id="PTHR11857">
    <property type="entry name" value="ODORANT BINDING PROTEIN-RELATED"/>
    <property type="match status" value="1"/>
</dbReference>
<keyword evidence="4" id="KW-0732">Signal</keyword>
<dbReference type="GO" id="GO:0005549">
    <property type="term" value="F:odorant binding"/>
    <property type="evidence" value="ECO:0007669"/>
    <property type="project" value="InterPro"/>
</dbReference>
<dbReference type="FunFam" id="1.10.238.20:FF:000001">
    <property type="entry name" value="General odorant-binding protein lush"/>
    <property type="match status" value="1"/>
</dbReference>
<evidence type="ECO:0000313" key="5">
    <source>
        <dbReference type="EMBL" id="EZA62623.1"/>
    </source>
</evidence>
<dbReference type="EMBL" id="KK107019">
    <property type="protein sequence ID" value="EZA62623.1"/>
    <property type="molecule type" value="Genomic_DNA"/>
</dbReference>
<dbReference type="OMA" id="CYLRCFM"/>
<sequence length="119" mass="13750">LILYVRTRADIKRVCRRQTSVSWASLKQFVKAGNIEQNDMKLKCYLRCFMVKSGILNEDNNVDLEKALRHLPRSMQETSKNILNQCKSIPAENACDKAYQIAVCYVKEQPEILKNPAFI</sequence>
<dbReference type="InterPro" id="IPR006170">
    <property type="entry name" value="PBP/GOBP"/>
</dbReference>
<keyword evidence="6" id="KW-1185">Reference proteome</keyword>
<dbReference type="SMART" id="SM00708">
    <property type="entry name" value="PhBP"/>
    <property type="match status" value="1"/>
</dbReference>
<feature type="non-terminal residue" evidence="5">
    <location>
        <position position="1"/>
    </location>
</feature>
<dbReference type="SUPFAM" id="SSF47565">
    <property type="entry name" value="Insect pheromone/odorant-binding proteins"/>
    <property type="match status" value="1"/>
</dbReference>
<evidence type="ECO:0000256" key="2">
    <source>
        <dbReference type="ARBA" id="ARBA00008098"/>
    </source>
</evidence>
<comment type="subcellular location">
    <subcellularLocation>
        <location evidence="1">Secreted</location>
    </subcellularLocation>
</comment>
<dbReference type="Proteomes" id="UP000053097">
    <property type="component" value="Unassembled WGS sequence"/>
</dbReference>
<protein>
    <recommendedName>
        <fullName evidence="7">Pheromone-binding protein-related protein</fullName>
    </recommendedName>
</protein>
<gene>
    <name evidence="5" type="ORF">X777_07437</name>
</gene>
<comment type="similarity">
    <text evidence="2">Belongs to the PBP/GOBP family.</text>
</comment>
<dbReference type="Pfam" id="PF01395">
    <property type="entry name" value="PBP_GOBP"/>
    <property type="match status" value="1"/>
</dbReference>
<reference evidence="5 6" key="1">
    <citation type="journal article" date="2014" name="Curr. Biol.">
        <title>The genome of the clonal raider ant Cerapachys biroi.</title>
        <authorList>
            <person name="Oxley P.R."/>
            <person name="Ji L."/>
            <person name="Fetter-Pruneda I."/>
            <person name="McKenzie S.K."/>
            <person name="Li C."/>
            <person name="Hu H."/>
            <person name="Zhang G."/>
            <person name="Kronauer D.J."/>
        </authorList>
    </citation>
    <scope>NUCLEOTIDE SEQUENCE [LARGE SCALE GENOMIC DNA]</scope>
</reference>
<dbReference type="GO" id="GO:0007608">
    <property type="term" value="P:sensory perception of smell"/>
    <property type="evidence" value="ECO:0007669"/>
    <property type="project" value="TreeGrafter"/>
</dbReference>
<evidence type="ECO:0000256" key="3">
    <source>
        <dbReference type="ARBA" id="ARBA00022525"/>
    </source>
</evidence>
<dbReference type="AlphaFoldDB" id="A0A026X3I9"/>
<proteinExistence type="inferred from homology"/>
<accession>A0A026X3I9</accession>
<dbReference type="CDD" id="cd23992">
    <property type="entry name" value="PBP_GOBP"/>
    <property type="match status" value="1"/>
</dbReference>
<dbReference type="OrthoDB" id="8194670at2759"/>
<name>A0A026X3I9_OOCBI</name>
<dbReference type="Gene3D" id="1.10.238.20">
    <property type="entry name" value="Pheromone/general odorant binding protein domain"/>
    <property type="match status" value="1"/>
</dbReference>
<evidence type="ECO:0000256" key="1">
    <source>
        <dbReference type="ARBA" id="ARBA00004613"/>
    </source>
</evidence>